<accession>A0A542ZB65</accession>
<dbReference type="RefSeq" id="WP_142093444.1">
    <property type="nucleotide sequence ID" value="NZ_BAAAMD010000003.1"/>
</dbReference>
<evidence type="ECO:0000313" key="2">
    <source>
        <dbReference type="EMBL" id="TQL57579.1"/>
    </source>
</evidence>
<protein>
    <submittedName>
        <fullName evidence="2">Uncharacterized protein DUF2550</fullName>
    </submittedName>
</protein>
<feature type="transmembrane region" description="Helical" evidence="1">
    <location>
        <begin position="6"/>
        <end position="27"/>
    </location>
</feature>
<dbReference type="Pfam" id="PF10739">
    <property type="entry name" value="DUF2550"/>
    <property type="match status" value="1"/>
</dbReference>
<keyword evidence="3" id="KW-1185">Reference proteome</keyword>
<proteinExistence type="predicted"/>
<dbReference type="EMBL" id="VFOR01000002">
    <property type="protein sequence ID" value="TQL57579.1"/>
    <property type="molecule type" value="Genomic_DNA"/>
</dbReference>
<keyword evidence="1" id="KW-0812">Transmembrane</keyword>
<dbReference type="InterPro" id="IPR019675">
    <property type="entry name" value="DUF2550"/>
</dbReference>
<reference evidence="2 3" key="1">
    <citation type="submission" date="2019-06" db="EMBL/GenBank/DDBJ databases">
        <title>Sequencing the genomes of 1000 actinobacteria strains.</title>
        <authorList>
            <person name="Klenk H.-P."/>
        </authorList>
    </citation>
    <scope>NUCLEOTIDE SEQUENCE [LARGE SCALE GENOMIC DNA]</scope>
    <source>
        <strain evidence="2 3">DSM 8251</strain>
    </source>
</reference>
<evidence type="ECO:0000313" key="3">
    <source>
        <dbReference type="Proteomes" id="UP000316196"/>
    </source>
</evidence>
<evidence type="ECO:0000256" key="1">
    <source>
        <dbReference type="SAM" id="Phobius"/>
    </source>
</evidence>
<dbReference type="OrthoDB" id="4793422at2"/>
<organism evidence="2 3">
    <name type="scientific">Propioniferax innocua</name>
    <dbReference type="NCBI Taxonomy" id="1753"/>
    <lineage>
        <taxon>Bacteria</taxon>
        <taxon>Bacillati</taxon>
        <taxon>Actinomycetota</taxon>
        <taxon>Actinomycetes</taxon>
        <taxon>Propionibacteriales</taxon>
        <taxon>Propionibacteriaceae</taxon>
        <taxon>Propioniferax</taxon>
    </lineage>
</organism>
<dbReference type="Proteomes" id="UP000316196">
    <property type="component" value="Unassembled WGS sequence"/>
</dbReference>
<comment type="caution">
    <text evidence="2">The sequence shown here is derived from an EMBL/GenBank/DDBJ whole genome shotgun (WGS) entry which is preliminary data.</text>
</comment>
<gene>
    <name evidence="2" type="ORF">FB460_1412</name>
</gene>
<keyword evidence="1" id="KW-0472">Membrane</keyword>
<name>A0A542ZB65_9ACTN</name>
<keyword evidence="1" id="KW-1133">Transmembrane helix</keyword>
<dbReference type="AlphaFoldDB" id="A0A542ZB65"/>
<sequence length="148" mass="17004">MEWWTVIELWVIAVLACVGIPLVWLYARRRWLSRSGGTFDCALRPSGGNKPWQLGAARYQGEYLEWFRIFSLGLSPRFRMRRSTMHVLESREAEPADELYGDERVLEVEFGTAKGERQVEVAMDHESATGLLSWIEAAPPSIDRFPDT</sequence>